<gene>
    <name evidence="1" type="ORF">GCM10009066_17080</name>
</gene>
<evidence type="ECO:0000313" key="1">
    <source>
        <dbReference type="EMBL" id="GAA0303676.1"/>
    </source>
</evidence>
<protein>
    <recommendedName>
        <fullName evidence="3">CRISPR-associated exonuclease Cas4</fullName>
    </recommendedName>
</protein>
<comment type="caution">
    <text evidence="1">The sequence shown here is derived from an EMBL/GenBank/DDBJ whole genome shotgun (WGS) entry which is preliminary data.</text>
</comment>
<sequence length="219" mass="24034">MPLGRVPTPVSFADLATAAYCPRQLYYRRMEDAYDLPASVERVRDLASRYPTLVEASDAALRNTVAVEPATYRARLGAVLTRYPGLASPDETDVLLTGKDCRGRVAKIVSPLAPTLVSPGEPPETGVWEPQKVRAVAAAKALAWRERAPVEYAYVEYPRHGIVREVSITTRAKAAYRRVLRAVRGMDGPPSRLGDDAKCGGCDYRERCGVRTRSLSSLL</sequence>
<dbReference type="EMBL" id="BAAABL010000050">
    <property type="protein sequence ID" value="GAA0303676.1"/>
    <property type="molecule type" value="Genomic_DNA"/>
</dbReference>
<evidence type="ECO:0008006" key="3">
    <source>
        <dbReference type="Google" id="ProtNLM"/>
    </source>
</evidence>
<proteinExistence type="predicted"/>
<reference evidence="1 2" key="1">
    <citation type="journal article" date="2019" name="Int. J. Syst. Evol. Microbiol.">
        <title>The Global Catalogue of Microorganisms (GCM) 10K type strain sequencing project: providing services to taxonomists for standard genome sequencing and annotation.</title>
        <authorList>
            <consortium name="The Broad Institute Genomics Platform"/>
            <consortium name="The Broad Institute Genome Sequencing Center for Infectious Disease"/>
            <person name="Wu L."/>
            <person name="Ma J."/>
        </authorList>
    </citation>
    <scope>NUCLEOTIDE SEQUENCE [LARGE SCALE GENOMIC DNA]</scope>
    <source>
        <strain evidence="1 2">JCM 16330</strain>
    </source>
</reference>
<evidence type="ECO:0000313" key="2">
    <source>
        <dbReference type="Proteomes" id="UP001500837"/>
    </source>
</evidence>
<name>A0AAV3S860_9EURY</name>
<dbReference type="AlphaFoldDB" id="A0AAV3S860"/>
<accession>A0AAV3S860</accession>
<keyword evidence="2" id="KW-1185">Reference proteome</keyword>
<dbReference type="Proteomes" id="UP001500837">
    <property type="component" value="Unassembled WGS sequence"/>
</dbReference>
<organism evidence="1 2">
    <name type="scientific">Halarchaeum salinum</name>
    <dbReference type="NCBI Taxonomy" id="489912"/>
    <lineage>
        <taxon>Archaea</taxon>
        <taxon>Methanobacteriati</taxon>
        <taxon>Methanobacteriota</taxon>
        <taxon>Stenosarchaea group</taxon>
        <taxon>Halobacteria</taxon>
        <taxon>Halobacteriales</taxon>
        <taxon>Halobacteriaceae</taxon>
    </lineage>
</organism>